<protein>
    <submittedName>
        <fullName evidence="2">Uncharacterized protein</fullName>
    </submittedName>
</protein>
<gene>
    <name evidence="2" type="ORF">AFERRID_03600</name>
</gene>
<dbReference type="AlphaFoldDB" id="A0A2Z6IET7"/>
<evidence type="ECO:0000256" key="1">
    <source>
        <dbReference type="SAM" id="Phobius"/>
    </source>
</evidence>
<reference evidence="2 3" key="1">
    <citation type="journal article" date="2018" name="Microbiol. Resour. Announc.">
        <title>Complete Genome Sequence of Acidithiobacillus ferridurans JCM 18981.</title>
        <authorList>
            <person name="Miyauchi T."/>
            <person name="Kouzuma A."/>
            <person name="Abe T."/>
            <person name="Watanabe K."/>
        </authorList>
    </citation>
    <scope>NUCLEOTIDE SEQUENCE [LARGE SCALE GENOMIC DNA]</scope>
    <source>
        <strain evidence="3">ATCC 33020 / DSM 29468 / JCM 18981 / 11Fe</strain>
    </source>
</reference>
<name>A0A2Z6IET7_ACIFI</name>
<dbReference type="Proteomes" id="UP000280188">
    <property type="component" value="Chromosome"/>
</dbReference>
<organism evidence="2 3">
    <name type="scientific">Acidithiobacillus ferridurans</name>
    <dbReference type="NCBI Taxonomy" id="1232575"/>
    <lineage>
        <taxon>Bacteria</taxon>
        <taxon>Pseudomonadati</taxon>
        <taxon>Pseudomonadota</taxon>
        <taxon>Acidithiobacillia</taxon>
        <taxon>Acidithiobacillales</taxon>
        <taxon>Acidithiobacillaceae</taxon>
        <taxon>Acidithiobacillus</taxon>
    </lineage>
</organism>
<evidence type="ECO:0000313" key="2">
    <source>
        <dbReference type="EMBL" id="BBF64142.1"/>
    </source>
</evidence>
<proteinExistence type="predicted"/>
<evidence type="ECO:0000313" key="3">
    <source>
        <dbReference type="Proteomes" id="UP000280188"/>
    </source>
</evidence>
<dbReference type="EMBL" id="AP018795">
    <property type="protein sequence ID" value="BBF64142.1"/>
    <property type="molecule type" value="Genomic_DNA"/>
</dbReference>
<keyword evidence="1" id="KW-0812">Transmembrane</keyword>
<keyword evidence="1" id="KW-1133">Transmembrane helix</keyword>
<keyword evidence="3" id="KW-1185">Reference proteome</keyword>
<sequence>MVGHLNLDDWSSYFYHHTALGHITDFEMLTKPHRFSETISFRAGRFCFLCINNLMCMIGYLVRLVYSNRRFFCWYGGDFLEILLRCEPLIITSLALVLRHCASGEQLHNNKRHDYFSYPYHFNFLIMQ</sequence>
<dbReference type="KEGG" id="afj:AFERRID_03600"/>
<accession>A0A2Z6IET7</accession>
<feature type="transmembrane region" description="Helical" evidence="1">
    <location>
        <begin position="43"/>
        <end position="62"/>
    </location>
</feature>
<keyword evidence="1" id="KW-0472">Membrane</keyword>